<dbReference type="PANTHER" id="PTHR16220:SF0">
    <property type="entry name" value="WD REPEAT-CONTAINING PROTEIN WRAP73"/>
    <property type="match status" value="1"/>
</dbReference>
<proteinExistence type="predicted"/>
<feature type="region of interest" description="Disordered" evidence="1">
    <location>
        <begin position="568"/>
        <end position="621"/>
    </location>
</feature>
<keyword evidence="3" id="KW-1185">Reference proteome</keyword>
<organism evidence="2 3">
    <name type="scientific">Cladophialophora immunda</name>
    <dbReference type="NCBI Taxonomy" id="569365"/>
    <lineage>
        <taxon>Eukaryota</taxon>
        <taxon>Fungi</taxon>
        <taxon>Dikarya</taxon>
        <taxon>Ascomycota</taxon>
        <taxon>Pezizomycotina</taxon>
        <taxon>Eurotiomycetes</taxon>
        <taxon>Chaetothyriomycetidae</taxon>
        <taxon>Chaetothyriales</taxon>
        <taxon>Herpotrichiellaceae</taxon>
        <taxon>Cladophialophora</taxon>
    </lineage>
</organism>
<dbReference type="GO" id="GO:0005815">
    <property type="term" value="C:microtubule organizing center"/>
    <property type="evidence" value="ECO:0007669"/>
    <property type="project" value="TreeGrafter"/>
</dbReference>
<protein>
    <recommendedName>
        <fullName evidence="4">Eukaryotic translation initiation factor 2A</fullName>
    </recommendedName>
</protein>
<evidence type="ECO:0000256" key="1">
    <source>
        <dbReference type="SAM" id="MobiDB-lite"/>
    </source>
</evidence>
<dbReference type="GeneID" id="27340962"/>
<dbReference type="InterPro" id="IPR052778">
    <property type="entry name" value="Centrosome-WD_assoc"/>
</dbReference>
<dbReference type="STRING" id="569365.A0A0D2A440"/>
<dbReference type="GO" id="GO:1990810">
    <property type="term" value="P:microtubule anchoring at mitotic spindle pole body"/>
    <property type="evidence" value="ECO:0007669"/>
    <property type="project" value="TreeGrafter"/>
</dbReference>
<gene>
    <name evidence="2" type="ORF">PV07_01768</name>
</gene>
<dbReference type="PANTHER" id="PTHR16220">
    <property type="entry name" value="WD REPEAT PROTEIN 8-RELATED"/>
    <property type="match status" value="1"/>
</dbReference>
<dbReference type="OrthoDB" id="308690at2759"/>
<dbReference type="Proteomes" id="UP000054466">
    <property type="component" value="Unassembled WGS sequence"/>
</dbReference>
<dbReference type="EMBL" id="KN847040">
    <property type="protein sequence ID" value="KIW35041.1"/>
    <property type="molecule type" value="Genomic_DNA"/>
</dbReference>
<feature type="region of interest" description="Disordered" evidence="1">
    <location>
        <begin position="392"/>
        <end position="416"/>
    </location>
</feature>
<accession>A0A0D2A440</accession>
<sequence length="633" mass="69923">MVNTKQPPWEGVMDALGGNTLQRPVLSPDGKSLAVIAPDERIHLIDLCEAAKGRRFINGLKIPKSARAFLRTCTILRWSPETMISPEREAAEEVLSATSSECDFGQSWLLLSDSKRLIALSTDIRTPKMMSQVDDETGVKSNILADYDVGGQLGKLSLVEFVFNHRHALVMFEFGSVAAILSLTRPQRNDIAHIKFSDARSLAKSPDSKYFALLRRDKAQDRVTVFELGDNNQVTYKSFDCNTSDAQDVTWCPTGQPLLAVWDSPAHGVKVSFMTAQGHTLRQLEIKSSAFQWDLNLAIADEAEGVGLTFWSWTRANRYNNALTLQALANGQKQVLVRYQSTNSTGARARTRLIHPDLVDGATTFVWLESSKSTIEKAPTFARQSGSFEVTSTSSTVDSTSQPRSAPHSQPSSQELDQVDLIELNSTHTLLATRLRCAPRTLFLWNAHRTSNPVSVLIFAHAIRQVHFHPYLPHVLVIVTASKLPRLYAWYHHTLPPSAGLLPIDTSRATDFSGTWLPECIAHNGGNDRCPFLLTSSTAFEAGYLSSHEGAVVFESILHQPPQFSGDVTFDLDGDESTTGMIETPSRPSRPKPDEGGNGTAKKKRARFDVPPNPKTDWADDPIHAQAGYAYAW</sequence>
<feature type="compositionally biased region" description="Polar residues" evidence="1">
    <location>
        <begin position="402"/>
        <end position="416"/>
    </location>
</feature>
<dbReference type="GO" id="GO:1990811">
    <property type="term" value="C:MWP complex"/>
    <property type="evidence" value="ECO:0007669"/>
    <property type="project" value="TreeGrafter"/>
</dbReference>
<evidence type="ECO:0008006" key="4">
    <source>
        <dbReference type="Google" id="ProtNLM"/>
    </source>
</evidence>
<feature type="compositionally biased region" description="Low complexity" evidence="1">
    <location>
        <begin position="392"/>
        <end position="401"/>
    </location>
</feature>
<evidence type="ECO:0000313" key="2">
    <source>
        <dbReference type="EMBL" id="KIW35041.1"/>
    </source>
</evidence>
<dbReference type="RefSeq" id="XP_016255257.1">
    <property type="nucleotide sequence ID" value="XM_016388329.1"/>
</dbReference>
<dbReference type="SUPFAM" id="SSF82171">
    <property type="entry name" value="DPP6 N-terminal domain-like"/>
    <property type="match status" value="1"/>
</dbReference>
<evidence type="ECO:0000313" key="3">
    <source>
        <dbReference type="Proteomes" id="UP000054466"/>
    </source>
</evidence>
<reference evidence="2 3" key="1">
    <citation type="submission" date="2015-01" db="EMBL/GenBank/DDBJ databases">
        <title>The Genome Sequence of Cladophialophora immunda CBS83496.</title>
        <authorList>
            <consortium name="The Broad Institute Genomics Platform"/>
            <person name="Cuomo C."/>
            <person name="de Hoog S."/>
            <person name="Gorbushina A."/>
            <person name="Stielow B."/>
            <person name="Teixiera M."/>
            <person name="Abouelleil A."/>
            <person name="Chapman S.B."/>
            <person name="Priest M."/>
            <person name="Young S.K."/>
            <person name="Wortman J."/>
            <person name="Nusbaum C."/>
            <person name="Birren B."/>
        </authorList>
    </citation>
    <scope>NUCLEOTIDE SEQUENCE [LARGE SCALE GENOMIC DNA]</scope>
    <source>
        <strain evidence="2 3">CBS 83496</strain>
    </source>
</reference>
<dbReference type="VEuPathDB" id="FungiDB:PV07_01768"/>
<dbReference type="AlphaFoldDB" id="A0A0D2A440"/>
<name>A0A0D2A440_9EURO</name>